<dbReference type="SUPFAM" id="SSF56784">
    <property type="entry name" value="HAD-like"/>
    <property type="match status" value="2"/>
</dbReference>
<dbReference type="PANTHER" id="PTHR12103">
    <property type="entry name" value="5'-NUCLEOTIDASE DOMAIN-CONTAINING"/>
    <property type="match status" value="1"/>
</dbReference>
<evidence type="ECO:0000313" key="9">
    <source>
        <dbReference type="Proteomes" id="UP000324632"/>
    </source>
</evidence>
<dbReference type="FunFam" id="3.40.50.1000:FF:000021">
    <property type="entry name" value="NT5C2 isoform 1"/>
    <property type="match status" value="1"/>
</dbReference>
<keyword evidence="9" id="KW-1185">Reference proteome</keyword>
<feature type="compositionally biased region" description="Acidic residues" evidence="7">
    <location>
        <begin position="629"/>
        <end position="638"/>
    </location>
</feature>
<evidence type="ECO:0000256" key="4">
    <source>
        <dbReference type="ARBA" id="ARBA00022842"/>
    </source>
</evidence>
<sequence>MTTSWSDRLQDYADLPANMDGLAMKKYRREAYHRVFVNRSLAMEKIKCFGFDMDYTLAVYKSPEYESLGFDLTVERLVSIGYQQELLGFVYDPTFPTRGLVFDTMYGNLLKVDAYGNILVCVHGFNFLRGPDIRQLYSNKFIQRDDTERFYILNTLFNLPETYLLACMVDFFSNCDRYSSCETGFKDGDLFMSFKSMFQDVRDAVDWVHFKAKLPLLLSRMNEVAKVFLATNSDYKYTDHGTPHRPWQSYFDLILVDARKPLFFGEGTVLRQVDTTTGRLKIGTYTGPLQHGIVYSGGSSDILCDLLGAKGKDIVYIGDHIFGDILKSKKRQGWRTFLVIPELAQELHVWTDKSCDLSDGVTHHTLPEDFTPQVDCTQPGLCAWSGLGNCGRSSLRRSTGFVTAQRSSLSHSKPRRERNAPSWRSPTPPKQGMFCPLPGPKKCQDTLRQQTSSVSCAFAKSKHEHGEPGCRLHHRVCTLPLAPGHLDSSSNERPDISAIQRRMKKVTHDMDMCYGMMGSLFRSGSRQTLFASQVMRYADLYAASFINLLYYPFSYLFRAAHVLMPHESTVEHTHVETDTESPLATRNRHCVDCKDIDCKRNQLTRSISEIKPPHLFAQPPQEITHCHDEDDDEEEEEE</sequence>
<reference evidence="8 9" key="1">
    <citation type="journal article" date="2019" name="Mol. Ecol. Resour.">
        <title>Chromosome-level genome assembly of Triplophysa tibetana, a fish adapted to the harsh high-altitude environment of the Tibetan Plateau.</title>
        <authorList>
            <person name="Yang X."/>
            <person name="Liu H."/>
            <person name="Ma Z."/>
            <person name="Zou Y."/>
            <person name="Zou M."/>
            <person name="Mao Y."/>
            <person name="Li X."/>
            <person name="Wang H."/>
            <person name="Chen T."/>
            <person name="Wang W."/>
            <person name="Yang R."/>
        </authorList>
    </citation>
    <scope>NUCLEOTIDE SEQUENCE [LARGE SCALE GENOMIC DNA]</scope>
    <source>
        <strain evidence="8">TTIB1903HZAU</strain>
        <tissue evidence="8">Muscle</tissue>
    </source>
</reference>
<keyword evidence="4 6" id="KW-0460">Magnesium</keyword>
<feature type="active site" description="Nucleophile" evidence="5">
    <location>
        <position position="52"/>
    </location>
</feature>
<dbReference type="CDD" id="cd07522">
    <property type="entry name" value="HAD_cN-II"/>
    <property type="match status" value="1"/>
</dbReference>
<keyword evidence="3" id="KW-0378">Hydrolase</keyword>
<dbReference type="GO" id="GO:0046037">
    <property type="term" value="P:GMP metabolic process"/>
    <property type="evidence" value="ECO:0007669"/>
    <property type="project" value="UniProtKB-ARBA"/>
</dbReference>
<evidence type="ECO:0000256" key="5">
    <source>
        <dbReference type="PIRSR" id="PIRSR017434-1"/>
    </source>
</evidence>
<feature type="region of interest" description="Disordered" evidence="7">
    <location>
        <begin position="618"/>
        <end position="638"/>
    </location>
</feature>
<evidence type="ECO:0000256" key="7">
    <source>
        <dbReference type="SAM" id="MobiDB-lite"/>
    </source>
</evidence>
<dbReference type="AlphaFoldDB" id="A0A5A9PKB9"/>
<evidence type="ECO:0000256" key="2">
    <source>
        <dbReference type="ARBA" id="ARBA00022723"/>
    </source>
</evidence>
<evidence type="ECO:0000256" key="3">
    <source>
        <dbReference type="ARBA" id="ARBA00022801"/>
    </source>
</evidence>
<comment type="similarity">
    <text evidence="1">Belongs to the 5'(3')-deoxyribonucleotidase family.</text>
</comment>
<feature type="active site" description="Proton donor" evidence="5">
    <location>
        <position position="54"/>
    </location>
</feature>
<comment type="caution">
    <text evidence="8">The sequence shown here is derived from an EMBL/GenBank/DDBJ whole genome shotgun (WGS) entry which is preliminary data.</text>
</comment>
<proteinExistence type="inferred from homology"/>
<dbReference type="InterPro" id="IPR016695">
    <property type="entry name" value="Pur_nucleotidase"/>
</dbReference>
<feature type="region of interest" description="Disordered" evidence="7">
    <location>
        <begin position="401"/>
        <end position="431"/>
    </location>
</feature>
<organism evidence="8 9">
    <name type="scientific">Triplophysa tibetana</name>
    <dbReference type="NCBI Taxonomy" id="1572043"/>
    <lineage>
        <taxon>Eukaryota</taxon>
        <taxon>Metazoa</taxon>
        <taxon>Chordata</taxon>
        <taxon>Craniata</taxon>
        <taxon>Vertebrata</taxon>
        <taxon>Euteleostomi</taxon>
        <taxon>Actinopterygii</taxon>
        <taxon>Neopterygii</taxon>
        <taxon>Teleostei</taxon>
        <taxon>Ostariophysi</taxon>
        <taxon>Cypriniformes</taxon>
        <taxon>Nemacheilidae</taxon>
        <taxon>Triplophysa</taxon>
    </lineage>
</organism>
<dbReference type="GO" id="GO:0008253">
    <property type="term" value="F:5'-nucleotidase activity"/>
    <property type="evidence" value="ECO:0007669"/>
    <property type="project" value="TreeGrafter"/>
</dbReference>
<keyword evidence="2 6" id="KW-0479">Metal-binding</keyword>
<dbReference type="InterPro" id="IPR036412">
    <property type="entry name" value="HAD-like_sf"/>
</dbReference>
<dbReference type="NCBIfam" id="TIGR02244">
    <property type="entry name" value="HAD-IG-Ncltidse"/>
    <property type="match status" value="1"/>
</dbReference>
<evidence type="ECO:0000313" key="8">
    <source>
        <dbReference type="EMBL" id="KAA0722253.1"/>
    </source>
</evidence>
<evidence type="ECO:0000256" key="6">
    <source>
        <dbReference type="PIRSR" id="PIRSR017434-2"/>
    </source>
</evidence>
<dbReference type="InterPro" id="IPR008380">
    <property type="entry name" value="HAD-SF_hydro_IG_5-nucl"/>
</dbReference>
<gene>
    <name evidence="8" type="ORF">E1301_Tti014481</name>
</gene>
<dbReference type="Proteomes" id="UP000324632">
    <property type="component" value="Chromosome 4"/>
</dbReference>
<dbReference type="PIRSF" id="PIRSF017434">
    <property type="entry name" value="Purine_5'-nucleotidase"/>
    <property type="match status" value="1"/>
</dbReference>
<evidence type="ECO:0000256" key="1">
    <source>
        <dbReference type="ARBA" id="ARBA00009589"/>
    </source>
</evidence>
<dbReference type="Pfam" id="PF05761">
    <property type="entry name" value="5_nucleotid"/>
    <property type="match status" value="2"/>
</dbReference>
<name>A0A5A9PKB9_9TELE</name>
<dbReference type="EMBL" id="SOYY01000004">
    <property type="protein sequence ID" value="KAA0722253.1"/>
    <property type="molecule type" value="Genomic_DNA"/>
</dbReference>
<dbReference type="PANTHER" id="PTHR12103:SF36">
    <property type="entry name" value="CYTOSOLIC PURINE 5'-NUCLEOTIDASE ISOFORM X1"/>
    <property type="match status" value="1"/>
</dbReference>
<protein>
    <submittedName>
        <fullName evidence="8">Cytosolic purine 5'-nucleotidase</fullName>
    </submittedName>
</protein>
<feature type="binding site" evidence="6">
    <location>
        <position position="319"/>
    </location>
    <ligand>
        <name>Mg(2+)</name>
        <dbReference type="ChEBI" id="CHEBI:18420"/>
    </ligand>
</feature>
<dbReference type="GO" id="GO:0046872">
    <property type="term" value="F:metal ion binding"/>
    <property type="evidence" value="ECO:0007669"/>
    <property type="project" value="UniProtKB-KW"/>
</dbReference>
<feature type="binding site" evidence="6">
    <location>
        <position position="52"/>
    </location>
    <ligand>
        <name>Mg(2+)</name>
        <dbReference type="ChEBI" id="CHEBI:18420"/>
    </ligand>
</feature>
<comment type="cofactor">
    <cofactor evidence="6">
        <name>Mg(2+)</name>
        <dbReference type="ChEBI" id="CHEBI:18420"/>
    </cofactor>
    <text evidence="6">Binds 1 Mg(2+) ion per subunit.</text>
</comment>
<dbReference type="InterPro" id="IPR023214">
    <property type="entry name" value="HAD_sf"/>
</dbReference>
<feature type="compositionally biased region" description="Polar residues" evidence="7">
    <location>
        <begin position="401"/>
        <end position="411"/>
    </location>
</feature>
<dbReference type="Gene3D" id="3.40.50.1000">
    <property type="entry name" value="HAD superfamily/HAD-like"/>
    <property type="match status" value="2"/>
</dbReference>
<feature type="binding site" evidence="6">
    <location>
        <position position="54"/>
    </location>
    <ligand>
        <name>GMP</name>
        <dbReference type="ChEBI" id="CHEBI:58115"/>
    </ligand>
</feature>
<accession>A0A5A9PKB9</accession>